<feature type="compositionally biased region" description="Gly residues" evidence="1">
    <location>
        <begin position="187"/>
        <end position="198"/>
    </location>
</feature>
<keyword evidence="3" id="KW-1185">Reference proteome</keyword>
<evidence type="ECO:0008006" key="4">
    <source>
        <dbReference type="Google" id="ProtNLM"/>
    </source>
</evidence>
<feature type="region of interest" description="Disordered" evidence="1">
    <location>
        <begin position="313"/>
        <end position="420"/>
    </location>
</feature>
<sequence>MGEQEQRLHRTVAGANLADISTSGFRWREGSTKLERVGQVLLEALDDVRNGFGEGSEVSAAAVTAFERVAEKARTRSKQMRDASDALDRANASLSAAAAEQRALAASAPSEPQAPERTPGVPDSPDTIRAEQSYSRQMGSYQSAMADREMRAKQRADEVDTTYTEAAEVMRRIHGEPDERVMRGAAGSSGGAGGGPGATGAATTGGSAGWGQPVGSAHTYPYGTQQASAGGTLVGDTGPGDPEGTGTATSDGGDNPFEQPTDPGSTGTSGTSGIGGAGGLTAGIGGGIAGSAVMGGAALLGGRLAAGASVTPVGGAAAGSTAARPAAARAIGAGRTSGGATLGRSTTTTAATPATGARGAAAGTRGSAGPAGSRAAAAGGVGSAAGRGRQRGRDQDRPDQAFYATEDDWTDDEGHAPVLD</sequence>
<feature type="region of interest" description="Disordered" evidence="1">
    <location>
        <begin position="177"/>
        <end position="274"/>
    </location>
</feature>
<protein>
    <recommendedName>
        <fullName evidence="4">PPE domain-containing protein</fullName>
    </recommendedName>
</protein>
<name>A0ABT8TS81_9ACTN</name>
<evidence type="ECO:0000313" key="2">
    <source>
        <dbReference type="EMBL" id="MDO3396815.1"/>
    </source>
</evidence>
<accession>A0ABT8TS81</accession>
<dbReference type="Proteomes" id="UP001168363">
    <property type="component" value="Unassembled WGS sequence"/>
</dbReference>
<feature type="compositionally biased region" description="Basic and acidic residues" evidence="1">
    <location>
        <begin position="74"/>
        <end position="88"/>
    </location>
</feature>
<feature type="region of interest" description="Disordered" evidence="1">
    <location>
        <begin position="74"/>
        <end position="128"/>
    </location>
</feature>
<reference evidence="2" key="1">
    <citation type="submission" date="2023-06" db="EMBL/GenBank/DDBJ databases">
        <title>Genome sequence of Nocardioides sp. SOB44.</title>
        <authorList>
            <person name="Zhang G."/>
        </authorList>
    </citation>
    <scope>NUCLEOTIDE SEQUENCE</scope>
    <source>
        <strain evidence="2">SOB44</strain>
    </source>
</reference>
<evidence type="ECO:0000313" key="3">
    <source>
        <dbReference type="Proteomes" id="UP001168363"/>
    </source>
</evidence>
<feature type="compositionally biased region" description="Low complexity" evidence="1">
    <location>
        <begin position="313"/>
        <end position="334"/>
    </location>
</feature>
<dbReference type="RefSeq" id="WP_302709008.1">
    <property type="nucleotide sequence ID" value="NZ_JAULSC010000014.1"/>
</dbReference>
<proteinExistence type="predicted"/>
<organism evidence="2 3">
    <name type="scientific">Nocardioides cremeus</name>
    <dbReference type="NCBI Taxonomy" id="3058044"/>
    <lineage>
        <taxon>Bacteria</taxon>
        <taxon>Bacillati</taxon>
        <taxon>Actinomycetota</taxon>
        <taxon>Actinomycetes</taxon>
        <taxon>Propionibacteriales</taxon>
        <taxon>Nocardioidaceae</taxon>
        <taxon>Nocardioides</taxon>
    </lineage>
</organism>
<gene>
    <name evidence="2" type="ORF">QWJ41_13885</name>
</gene>
<comment type="caution">
    <text evidence="2">The sequence shown here is derived from an EMBL/GenBank/DDBJ whole genome shotgun (WGS) entry which is preliminary data.</text>
</comment>
<dbReference type="EMBL" id="JAULSC010000014">
    <property type="protein sequence ID" value="MDO3396815.1"/>
    <property type="molecule type" value="Genomic_DNA"/>
</dbReference>
<feature type="compositionally biased region" description="Low complexity" evidence="1">
    <location>
        <begin position="89"/>
        <end position="116"/>
    </location>
</feature>
<feature type="compositionally biased region" description="Low complexity" evidence="1">
    <location>
        <begin position="342"/>
        <end position="378"/>
    </location>
</feature>
<evidence type="ECO:0000256" key="1">
    <source>
        <dbReference type="SAM" id="MobiDB-lite"/>
    </source>
</evidence>